<reference evidence="2" key="1">
    <citation type="submission" date="2019-07" db="EMBL/GenBank/DDBJ databases">
        <authorList>
            <person name="Dittberner H."/>
        </authorList>
    </citation>
    <scope>NUCLEOTIDE SEQUENCE [LARGE SCALE GENOMIC DNA]</scope>
</reference>
<dbReference type="Proteomes" id="UP000489600">
    <property type="component" value="Unassembled WGS sequence"/>
</dbReference>
<proteinExistence type="predicted"/>
<feature type="compositionally biased region" description="Acidic residues" evidence="1">
    <location>
        <begin position="133"/>
        <end position="143"/>
    </location>
</feature>
<organism evidence="2 3">
    <name type="scientific">Arabis nemorensis</name>
    <dbReference type="NCBI Taxonomy" id="586526"/>
    <lineage>
        <taxon>Eukaryota</taxon>
        <taxon>Viridiplantae</taxon>
        <taxon>Streptophyta</taxon>
        <taxon>Embryophyta</taxon>
        <taxon>Tracheophyta</taxon>
        <taxon>Spermatophyta</taxon>
        <taxon>Magnoliopsida</taxon>
        <taxon>eudicotyledons</taxon>
        <taxon>Gunneridae</taxon>
        <taxon>Pentapetalae</taxon>
        <taxon>rosids</taxon>
        <taxon>malvids</taxon>
        <taxon>Brassicales</taxon>
        <taxon>Brassicaceae</taxon>
        <taxon>Arabideae</taxon>
        <taxon>Arabis</taxon>
    </lineage>
</organism>
<protein>
    <recommendedName>
        <fullName evidence="4">NAC domain-containing protein</fullName>
    </recommendedName>
</protein>
<evidence type="ECO:0000256" key="1">
    <source>
        <dbReference type="SAM" id="MobiDB-lite"/>
    </source>
</evidence>
<evidence type="ECO:0000313" key="3">
    <source>
        <dbReference type="Proteomes" id="UP000489600"/>
    </source>
</evidence>
<comment type="caution">
    <text evidence="2">The sequence shown here is derived from an EMBL/GenBank/DDBJ whole genome shotgun (WGS) entry which is preliminary data.</text>
</comment>
<evidence type="ECO:0008006" key="4">
    <source>
        <dbReference type="Google" id="ProtNLM"/>
    </source>
</evidence>
<gene>
    <name evidence="2" type="ORF">ANE_LOCUS8715</name>
</gene>
<dbReference type="AlphaFoldDB" id="A0A565BBJ4"/>
<dbReference type="EMBL" id="CABITT030000003">
    <property type="protein sequence ID" value="VVA98270.1"/>
    <property type="molecule type" value="Genomic_DNA"/>
</dbReference>
<sequence length="161" mass="18373">MDKHGILGCFLANNREKDLVRWITVPDQMSRYGFRENNAWFFLTRQPNADVKYLGGKREDNHGTWIGQLIIGYKRAIKLSINKHQSGCSMVEYTETEDNRKWVVCHLSLNVNEKETVRQRRGHVGRGAVDGGASDEETSDEEVISPLSDSYATLGRKEVTK</sequence>
<feature type="region of interest" description="Disordered" evidence="1">
    <location>
        <begin position="120"/>
        <end position="149"/>
    </location>
</feature>
<evidence type="ECO:0000313" key="2">
    <source>
        <dbReference type="EMBL" id="VVA98270.1"/>
    </source>
</evidence>
<name>A0A565BBJ4_9BRAS</name>
<keyword evidence="3" id="KW-1185">Reference proteome</keyword>
<accession>A0A565BBJ4</accession>